<dbReference type="Proteomes" id="UP000325315">
    <property type="component" value="Unassembled WGS sequence"/>
</dbReference>
<accession>A0A5B6WDP1</accession>
<dbReference type="Gene3D" id="3.10.10.10">
    <property type="entry name" value="HIV Type 1 Reverse Transcriptase, subunit A, domain 1"/>
    <property type="match status" value="1"/>
</dbReference>
<name>A0A5B6WDP1_9ROSI</name>
<comment type="caution">
    <text evidence="2">The sequence shown here is derived from an EMBL/GenBank/DDBJ whole genome shotgun (WGS) entry which is preliminary data.</text>
</comment>
<organism evidence="2 3">
    <name type="scientific">Gossypium australe</name>
    <dbReference type="NCBI Taxonomy" id="47621"/>
    <lineage>
        <taxon>Eukaryota</taxon>
        <taxon>Viridiplantae</taxon>
        <taxon>Streptophyta</taxon>
        <taxon>Embryophyta</taxon>
        <taxon>Tracheophyta</taxon>
        <taxon>Spermatophyta</taxon>
        <taxon>Magnoliopsida</taxon>
        <taxon>eudicotyledons</taxon>
        <taxon>Gunneridae</taxon>
        <taxon>Pentapetalae</taxon>
        <taxon>rosids</taxon>
        <taxon>malvids</taxon>
        <taxon>Malvales</taxon>
        <taxon>Malvaceae</taxon>
        <taxon>Malvoideae</taxon>
        <taxon>Gossypium</taxon>
    </lineage>
</organism>
<proteinExistence type="predicted"/>
<reference evidence="3" key="1">
    <citation type="journal article" date="2019" name="Plant Biotechnol. J.">
        <title>Genome sequencing of the Australian wild diploid species Gossypium australe highlights disease resistance and delayed gland morphogenesis.</title>
        <authorList>
            <person name="Cai Y."/>
            <person name="Cai X."/>
            <person name="Wang Q."/>
            <person name="Wang P."/>
            <person name="Zhang Y."/>
            <person name="Cai C."/>
            <person name="Xu Y."/>
            <person name="Wang K."/>
            <person name="Zhou Z."/>
            <person name="Wang C."/>
            <person name="Geng S."/>
            <person name="Li B."/>
            <person name="Dong Q."/>
            <person name="Hou Y."/>
            <person name="Wang H."/>
            <person name="Ai P."/>
            <person name="Liu Z."/>
            <person name="Yi F."/>
            <person name="Sun M."/>
            <person name="An G."/>
            <person name="Cheng J."/>
            <person name="Zhang Y."/>
            <person name="Shi Q."/>
            <person name="Xie Y."/>
            <person name="Shi X."/>
            <person name="Chang Y."/>
            <person name="Huang F."/>
            <person name="Chen Y."/>
            <person name="Hong S."/>
            <person name="Mi L."/>
            <person name="Sun Q."/>
            <person name="Zhang L."/>
            <person name="Zhou B."/>
            <person name="Peng R."/>
            <person name="Zhang X."/>
            <person name="Liu F."/>
        </authorList>
    </citation>
    <scope>NUCLEOTIDE SEQUENCE [LARGE SCALE GENOMIC DNA]</scope>
    <source>
        <strain evidence="3">cv. PA1801</strain>
    </source>
</reference>
<dbReference type="EMBL" id="SMMG02000003">
    <property type="protein sequence ID" value="KAA3479740.1"/>
    <property type="molecule type" value="Genomic_DNA"/>
</dbReference>
<dbReference type="InterPro" id="IPR032567">
    <property type="entry name" value="RTL1-rel"/>
</dbReference>
<evidence type="ECO:0000313" key="2">
    <source>
        <dbReference type="EMBL" id="KAA3479740.1"/>
    </source>
</evidence>
<dbReference type="OrthoDB" id="6777545at2759"/>
<gene>
    <name evidence="2" type="ORF">EPI10_020230</name>
</gene>
<keyword evidence="3" id="KW-1185">Reference proteome</keyword>
<evidence type="ECO:0000313" key="3">
    <source>
        <dbReference type="Proteomes" id="UP000325315"/>
    </source>
</evidence>
<dbReference type="InterPro" id="IPR043502">
    <property type="entry name" value="DNA/RNA_pol_sf"/>
</dbReference>
<dbReference type="PANTHER" id="PTHR15503">
    <property type="entry name" value="LDOC1 RELATED"/>
    <property type="match status" value="1"/>
</dbReference>
<sequence length="273" mass="31080">MSVTEYKREFVRLSKYALEYVSTEAIMCKTFGNGLNKDIRLLVEILEFKELIVLVDRAYKVEELGKEKRKACFKARDSRKRSMNKPYQSSSNKSRDFCSRLNVLVGYSNRDRGKQYSSPKAQATLVSSMDWLTLHDAVVNCRRKTIELKCQNNEILQIESNKSSGLPVVISSMSAQRSVRKDCGAYLAYVLNIKMSESKIELVPVVSEYPDVFPEVLPGSPPIREVEFVIELVPGTSSISIAPYRIALIELKELKAQLQELMDRDFARPSFSP</sequence>
<feature type="region of interest" description="Disordered" evidence="1">
    <location>
        <begin position="75"/>
        <end position="94"/>
    </location>
</feature>
<dbReference type="SUPFAM" id="SSF56672">
    <property type="entry name" value="DNA/RNA polymerases"/>
    <property type="match status" value="1"/>
</dbReference>
<evidence type="ECO:0000256" key="1">
    <source>
        <dbReference type="SAM" id="MobiDB-lite"/>
    </source>
</evidence>
<protein>
    <submittedName>
        <fullName evidence="2">Vacuolar protein sorting-associated protein 35B-like</fullName>
    </submittedName>
</protein>
<dbReference type="AlphaFoldDB" id="A0A5B6WDP1"/>
<dbReference type="PANTHER" id="PTHR15503:SF45">
    <property type="entry name" value="RNA-DIRECTED DNA POLYMERASE HOMOLOG"/>
    <property type="match status" value="1"/>
</dbReference>